<keyword evidence="3" id="KW-1185">Reference proteome</keyword>
<dbReference type="Proteomes" id="UP001152747">
    <property type="component" value="Unassembled WGS sequence"/>
</dbReference>
<evidence type="ECO:0000313" key="3">
    <source>
        <dbReference type="Proteomes" id="UP001152747"/>
    </source>
</evidence>
<accession>A0A9P1IQQ2</accession>
<name>A0A9P1IQQ2_9PELO</name>
<sequence>MYPCIINYSNVTFTARAAHLEVASKRRSSQNDRPILHAPWEQSTTSHTVPRGGVRSQYEKRFTYGPITNNNTKFSNPELQSTDNNDNKSPFINTNHRSTTVTHHRHQLSVNHRHQDND</sequence>
<proteinExistence type="predicted"/>
<comment type="caution">
    <text evidence="2">The sequence shown here is derived from an EMBL/GenBank/DDBJ whole genome shotgun (WGS) entry which is preliminary data.</text>
</comment>
<feature type="compositionally biased region" description="Polar residues" evidence="1">
    <location>
        <begin position="66"/>
        <end position="101"/>
    </location>
</feature>
<dbReference type="EMBL" id="CANHGI010000005">
    <property type="protein sequence ID" value="CAI5450318.1"/>
    <property type="molecule type" value="Genomic_DNA"/>
</dbReference>
<evidence type="ECO:0000256" key="1">
    <source>
        <dbReference type="SAM" id="MobiDB-lite"/>
    </source>
</evidence>
<evidence type="ECO:0000313" key="2">
    <source>
        <dbReference type="EMBL" id="CAI5450318.1"/>
    </source>
</evidence>
<dbReference type="AlphaFoldDB" id="A0A9P1IQQ2"/>
<feature type="region of interest" description="Disordered" evidence="1">
    <location>
        <begin position="25"/>
        <end position="118"/>
    </location>
</feature>
<organism evidence="2 3">
    <name type="scientific">Caenorhabditis angaria</name>
    <dbReference type="NCBI Taxonomy" id="860376"/>
    <lineage>
        <taxon>Eukaryota</taxon>
        <taxon>Metazoa</taxon>
        <taxon>Ecdysozoa</taxon>
        <taxon>Nematoda</taxon>
        <taxon>Chromadorea</taxon>
        <taxon>Rhabditida</taxon>
        <taxon>Rhabditina</taxon>
        <taxon>Rhabditomorpha</taxon>
        <taxon>Rhabditoidea</taxon>
        <taxon>Rhabditidae</taxon>
        <taxon>Peloderinae</taxon>
        <taxon>Caenorhabditis</taxon>
    </lineage>
</organism>
<protein>
    <submittedName>
        <fullName evidence="2">Uncharacterized protein</fullName>
    </submittedName>
</protein>
<gene>
    <name evidence="2" type="ORF">CAMP_LOCUS12955</name>
</gene>
<reference evidence="2" key="1">
    <citation type="submission" date="2022-11" db="EMBL/GenBank/DDBJ databases">
        <authorList>
            <person name="Kikuchi T."/>
        </authorList>
    </citation>
    <scope>NUCLEOTIDE SEQUENCE</scope>
    <source>
        <strain evidence="2">PS1010</strain>
    </source>
</reference>